<protein>
    <recommendedName>
        <fullName evidence="16">ABC transporter</fullName>
    </recommendedName>
</protein>
<feature type="transmembrane region" description="Helical" evidence="11">
    <location>
        <begin position="308"/>
        <end position="328"/>
    </location>
</feature>
<dbReference type="SUPFAM" id="SSF52540">
    <property type="entry name" value="P-loop containing nucleoside triphosphate hydrolases"/>
    <property type="match status" value="2"/>
</dbReference>
<evidence type="ECO:0000313" key="14">
    <source>
        <dbReference type="EMBL" id="KAJ4147613.1"/>
    </source>
</evidence>
<dbReference type="PANTHER" id="PTHR24223:SF399">
    <property type="entry name" value="ABC TRANSPORTER ATNG"/>
    <property type="match status" value="1"/>
</dbReference>
<dbReference type="GeneID" id="80889284"/>
<keyword evidence="5" id="KW-0547">Nucleotide-binding</keyword>
<evidence type="ECO:0000256" key="10">
    <source>
        <dbReference type="SAM" id="MobiDB-lite"/>
    </source>
</evidence>
<dbReference type="GO" id="GO:0140359">
    <property type="term" value="F:ABC-type transporter activity"/>
    <property type="evidence" value="ECO:0007669"/>
    <property type="project" value="InterPro"/>
</dbReference>
<dbReference type="Gene3D" id="1.20.1560.10">
    <property type="entry name" value="ABC transporter type 1, transmembrane domain"/>
    <property type="match status" value="2"/>
</dbReference>
<dbReference type="FunFam" id="1.20.1560.10:FF:000055">
    <property type="entry name" value="ABC multidrug transporter (Eurofung)"/>
    <property type="match status" value="1"/>
</dbReference>
<evidence type="ECO:0000256" key="9">
    <source>
        <dbReference type="ARBA" id="ARBA00023180"/>
    </source>
</evidence>
<dbReference type="Gene3D" id="3.40.50.300">
    <property type="entry name" value="P-loop containing nucleotide triphosphate hydrolases"/>
    <property type="match status" value="2"/>
</dbReference>
<dbReference type="InterPro" id="IPR003593">
    <property type="entry name" value="AAA+_ATPase"/>
</dbReference>
<accession>A0A9W8Q687</accession>
<dbReference type="GO" id="GO:0005886">
    <property type="term" value="C:plasma membrane"/>
    <property type="evidence" value="ECO:0007669"/>
    <property type="project" value="UniProtKB-SubCell"/>
</dbReference>
<feature type="domain" description="ABC transporter" evidence="12">
    <location>
        <begin position="1185"/>
        <end position="1427"/>
    </location>
</feature>
<feature type="transmembrane region" description="Helical" evidence="11">
    <location>
        <begin position="156"/>
        <end position="174"/>
    </location>
</feature>
<name>A0A9W8Q687_AKAMU</name>
<dbReference type="Pfam" id="PF24357">
    <property type="entry name" value="TMD0_ABC"/>
    <property type="match status" value="1"/>
</dbReference>
<keyword evidence="8 11" id="KW-0472">Membrane</keyword>
<evidence type="ECO:0000256" key="2">
    <source>
        <dbReference type="ARBA" id="ARBA00022448"/>
    </source>
</evidence>
<keyword evidence="9" id="KW-0325">Glycoprotein</keyword>
<evidence type="ECO:0000259" key="13">
    <source>
        <dbReference type="PROSITE" id="PS50929"/>
    </source>
</evidence>
<feature type="transmembrane region" description="Helical" evidence="11">
    <location>
        <begin position="492"/>
        <end position="512"/>
    </location>
</feature>
<evidence type="ECO:0000256" key="11">
    <source>
        <dbReference type="SAM" id="Phobius"/>
    </source>
</evidence>
<keyword evidence="6" id="KW-0067">ATP-binding</keyword>
<dbReference type="CDD" id="cd18580">
    <property type="entry name" value="ABC_6TM_ABCC_D2"/>
    <property type="match status" value="1"/>
</dbReference>
<evidence type="ECO:0000256" key="4">
    <source>
        <dbReference type="ARBA" id="ARBA00022692"/>
    </source>
</evidence>
<dbReference type="PROSITE" id="PS50929">
    <property type="entry name" value="ABC_TM1F"/>
    <property type="match status" value="2"/>
</dbReference>
<organism evidence="14 15">
    <name type="scientific">Akanthomyces muscarius</name>
    <name type="common">Entomopathogenic fungus</name>
    <name type="synonym">Lecanicillium muscarium</name>
    <dbReference type="NCBI Taxonomy" id="2231603"/>
    <lineage>
        <taxon>Eukaryota</taxon>
        <taxon>Fungi</taxon>
        <taxon>Dikarya</taxon>
        <taxon>Ascomycota</taxon>
        <taxon>Pezizomycotina</taxon>
        <taxon>Sordariomycetes</taxon>
        <taxon>Hypocreomycetidae</taxon>
        <taxon>Hypocreales</taxon>
        <taxon>Cordycipitaceae</taxon>
        <taxon>Akanthomyces</taxon>
    </lineage>
</organism>
<dbReference type="InterPro" id="IPR056227">
    <property type="entry name" value="TMD0_ABC"/>
</dbReference>
<reference evidence="14" key="1">
    <citation type="journal article" date="2023" name="Access Microbiol">
        <title>De-novo genome assembly for Akanthomyces muscarius, a biocontrol agent of insect agricultural pests.</title>
        <authorList>
            <person name="Erdos Z."/>
            <person name="Studholme D.J."/>
            <person name="Raymond B."/>
            <person name="Sharma M."/>
        </authorList>
    </citation>
    <scope>NUCLEOTIDE SEQUENCE</scope>
    <source>
        <strain evidence="14">Ve6</strain>
    </source>
</reference>
<feature type="transmembrane region" description="Helical" evidence="11">
    <location>
        <begin position="406"/>
        <end position="425"/>
    </location>
</feature>
<dbReference type="InterPro" id="IPR044726">
    <property type="entry name" value="ABCC_6TM_D2"/>
</dbReference>
<dbReference type="SMART" id="SM00382">
    <property type="entry name" value="AAA"/>
    <property type="match status" value="2"/>
</dbReference>
<dbReference type="Proteomes" id="UP001144673">
    <property type="component" value="Chromosome 3"/>
</dbReference>
<comment type="caution">
    <text evidence="14">The sequence shown here is derived from an EMBL/GenBank/DDBJ whole genome shotgun (WGS) entry which is preliminary data.</text>
</comment>
<evidence type="ECO:0000256" key="6">
    <source>
        <dbReference type="ARBA" id="ARBA00022840"/>
    </source>
</evidence>
<feature type="transmembrane region" description="Helical" evidence="11">
    <location>
        <begin position="268"/>
        <end position="288"/>
    </location>
</feature>
<feature type="domain" description="ABC transporter" evidence="12">
    <location>
        <begin position="588"/>
        <end position="814"/>
    </location>
</feature>
<feature type="transmembrane region" description="Helical" evidence="11">
    <location>
        <begin position="898"/>
        <end position="916"/>
    </location>
</feature>
<keyword evidence="4 11" id="KW-0812">Transmembrane</keyword>
<feature type="transmembrane region" description="Helical" evidence="11">
    <location>
        <begin position="67"/>
        <end position="88"/>
    </location>
</feature>
<keyword evidence="7 11" id="KW-1133">Transmembrane helix</keyword>
<evidence type="ECO:0000256" key="5">
    <source>
        <dbReference type="ARBA" id="ARBA00022741"/>
    </source>
</evidence>
<dbReference type="SUPFAM" id="SSF90123">
    <property type="entry name" value="ABC transporter transmembrane region"/>
    <property type="match status" value="2"/>
</dbReference>
<dbReference type="InterPro" id="IPR044746">
    <property type="entry name" value="ABCC_6TM_D1"/>
</dbReference>
<dbReference type="InterPro" id="IPR003439">
    <property type="entry name" value="ABC_transporter-like_ATP-bd"/>
</dbReference>
<evidence type="ECO:0000259" key="12">
    <source>
        <dbReference type="PROSITE" id="PS50893"/>
    </source>
</evidence>
<dbReference type="PROSITE" id="PS50893">
    <property type="entry name" value="ABC_TRANSPORTER_2"/>
    <property type="match status" value="2"/>
</dbReference>
<feature type="transmembrane region" description="Helical" evidence="11">
    <location>
        <begin position="1090"/>
        <end position="1110"/>
    </location>
</feature>
<dbReference type="GO" id="GO:0005524">
    <property type="term" value="F:ATP binding"/>
    <property type="evidence" value="ECO:0007669"/>
    <property type="project" value="UniProtKB-KW"/>
</dbReference>
<dbReference type="Pfam" id="PF00005">
    <property type="entry name" value="ABC_tran"/>
    <property type="match status" value="2"/>
</dbReference>
<comment type="subcellular location">
    <subcellularLocation>
        <location evidence="1">Cell membrane</location>
        <topology evidence="1">Multi-pass membrane protein</topology>
    </subcellularLocation>
</comment>
<dbReference type="FunFam" id="1.20.1560.10:FF:000066">
    <property type="entry name" value="ABC multidrug transporter (Eurofung)"/>
    <property type="match status" value="1"/>
</dbReference>
<proteinExistence type="predicted"/>
<feature type="transmembrane region" description="Helical" evidence="11">
    <location>
        <begin position="381"/>
        <end position="400"/>
    </location>
</feature>
<evidence type="ECO:0000256" key="1">
    <source>
        <dbReference type="ARBA" id="ARBA00004651"/>
    </source>
</evidence>
<feature type="transmembrane region" description="Helical" evidence="11">
    <location>
        <begin position="923"/>
        <end position="944"/>
    </location>
</feature>
<keyword evidence="3" id="KW-1003">Cell membrane</keyword>
<feature type="transmembrane region" description="Helical" evidence="11">
    <location>
        <begin position="34"/>
        <end position="55"/>
    </location>
</feature>
<keyword evidence="2" id="KW-0813">Transport</keyword>
<feature type="region of interest" description="Disordered" evidence="10">
    <location>
        <begin position="802"/>
        <end position="827"/>
    </location>
</feature>
<dbReference type="InterPro" id="IPR011527">
    <property type="entry name" value="ABC1_TM_dom"/>
</dbReference>
<evidence type="ECO:0000256" key="8">
    <source>
        <dbReference type="ARBA" id="ARBA00023136"/>
    </source>
</evidence>
<evidence type="ECO:0000313" key="15">
    <source>
        <dbReference type="Proteomes" id="UP001144673"/>
    </source>
</evidence>
<gene>
    <name evidence="14" type="ORF">LMH87_002125</name>
</gene>
<dbReference type="Pfam" id="PF00664">
    <property type="entry name" value="ABC_membrane"/>
    <property type="match status" value="2"/>
</dbReference>
<keyword evidence="15" id="KW-1185">Reference proteome</keyword>
<evidence type="ECO:0008006" key="16">
    <source>
        <dbReference type="Google" id="ProtNLM"/>
    </source>
</evidence>
<dbReference type="InterPro" id="IPR027417">
    <property type="entry name" value="P-loop_NTPase"/>
</dbReference>
<evidence type="ECO:0000256" key="3">
    <source>
        <dbReference type="ARBA" id="ARBA00022475"/>
    </source>
</evidence>
<dbReference type="GO" id="GO:0016887">
    <property type="term" value="F:ATP hydrolysis activity"/>
    <property type="evidence" value="ECO:0007669"/>
    <property type="project" value="InterPro"/>
</dbReference>
<feature type="domain" description="ABC transmembrane type-1" evidence="13">
    <location>
        <begin position="276"/>
        <end position="550"/>
    </location>
</feature>
<dbReference type="PANTHER" id="PTHR24223">
    <property type="entry name" value="ATP-BINDING CASSETTE SUB-FAMILY C"/>
    <property type="match status" value="1"/>
</dbReference>
<dbReference type="EMBL" id="JAJHUN010000010">
    <property type="protein sequence ID" value="KAJ4147613.1"/>
    <property type="molecule type" value="Genomic_DNA"/>
</dbReference>
<dbReference type="KEGG" id="amus:LMH87_002125"/>
<dbReference type="InterPro" id="IPR036640">
    <property type="entry name" value="ABC1_TM_sf"/>
</dbReference>
<feature type="transmembrane region" description="Helical" evidence="11">
    <location>
        <begin position="524"/>
        <end position="551"/>
    </location>
</feature>
<dbReference type="RefSeq" id="XP_056050554.1">
    <property type="nucleotide sequence ID" value="XM_056193525.1"/>
</dbReference>
<feature type="transmembrane region" description="Helical" evidence="11">
    <location>
        <begin position="985"/>
        <end position="1016"/>
    </location>
</feature>
<dbReference type="InterPro" id="IPR050173">
    <property type="entry name" value="ABC_transporter_C-like"/>
</dbReference>
<feature type="transmembrane region" description="Helical" evidence="11">
    <location>
        <begin position="131"/>
        <end position="150"/>
    </location>
</feature>
<evidence type="ECO:0000256" key="7">
    <source>
        <dbReference type="ARBA" id="ARBA00022989"/>
    </source>
</evidence>
<feature type="transmembrane region" description="Helical" evidence="11">
    <location>
        <begin position="100"/>
        <end position="119"/>
    </location>
</feature>
<dbReference type="CDD" id="cd18579">
    <property type="entry name" value="ABC_6TM_ABCC_D1"/>
    <property type="match status" value="1"/>
</dbReference>
<feature type="transmembrane region" description="Helical" evidence="11">
    <location>
        <begin position="858"/>
        <end position="878"/>
    </location>
</feature>
<feature type="domain" description="ABC transmembrane type-1" evidence="13">
    <location>
        <begin position="862"/>
        <end position="1145"/>
    </location>
</feature>
<sequence length="1431" mass="156167">MSQPCGSPNDSSFGPSVNSCYRSFDFTLFFEDTILSLVPSSIFIPIASFYIAILVKTKPVAIRTTWYIMKLIAYAALAVTYWIFLIAITRDSANATAAGIPAAALALVSSILLAILAALEHTKALAPSPAPIFFISVTALLDIARVRTLFLTGQPFPAATLCVGLVLKLLLLVFESRSKKNGLAALPSQTSPEKLAGPMSRTMFHWINPLLILGFKGSLKGHCLGPIDPKFDAEYLTERFAAVPQSVKDGLSEGGLSTLTLTCIRQDLLYPIIPRLFVSLFTFLQPFLIDSMLSWLTKSNRGASNQGYGLIVATFFVYFGIAASYSWYWHQVNRSVTMIRGGLVVVLFDKLLRLAEIPSVESQAMTLMFSDTQRVMTAMNYFHELWAGVFDTAIATWLLYRKTGAASFAMLAVTIVSSIACASLSKKLSGMQQQWLAAVEQRLGPTKRMLSSLKAVKMLSADDRISSTITALRRAELAAAWPFRRLRIFTTAISYSTITLSPPLVFGVYIALASDDHGLDVSRLFTSLSLINLLATPVMHLCQAIPVLGAAHGCMARIQSFLELEEQSDRRTTIAPSQSLETEARNIFSVRNVSLGWTAGKPILHNINFDVKRGSRVAILGRIGSGKSLLLKGLLSEVEEISGVISVAEGASFAYCSQTPWLENASAEENWTGRCASRTPAVLGKMAQDYALKDIQNLQDYKTGTIGSQGVKLSGGQRHRLALARALSLDRDIVLLDDVFSALDRRTKIHVAESLLRRAREGENTNTVIFSTHDEYIANMADEIYEIDRSGTVIRRSKVDLPAGTSPADSASSIEAEEEVSTAEQSQTSSSISILPLTADPTVKDMDVYKTYLRSMGLGNAVAFLFLGSAFAVAFKFPDLWIQWWSNDTSSSSSRHSTGYWIGLYAGLQCIPLLLLGLWLWHVFYIIVPTVGISIHTNLLTTVMNAPFSHISNVDSGSIMNRFNQDLMFIDSLLPFDLFNTVAELYIAVIQIVFVAVASAQALAAVPAVAAVLYAIQNLYLRTSKQLRILELEAKAVLHSLVSDVTAGAGPSTIRAHGWQGHLRARFMESLDVSQEPIYLLFCVQRWLQLVLNLVVMGLVVLVAVVAVALRAKVNPGAVGVAFLNATTLGETLTQLVISYTSLETSLGAIARTTIFAATTPSELGGNADDSGGEPSSWWPSEGSVRMDNLWARYQLPAATTQEEESWSLRSISIEIPAGQKVSICGRTGSGKSTFILALLRMVDIPIGTAYIGGRDHSQIPLAALRRGYFVVSQDLLEESTILRDQIDPDRQFTDEQIHEAVAECGLQEIVETSGGLRASAGDVQLSNGEAQFLSLARVILYGSPREGGILLLDEATSSLDEDAQRRMEMLIESRFQDKTIISVCHRLSWALKSDRIIVLENGEVIHDGTPQEIVKVSSLFAGMPLPESEQ</sequence>